<sequence>MFLKLKNIVRLWVKSLIPLAARVLGVKLLNKDQTLKFLKSAEINFHRQNSVQLLPVETFGGTIKGLDKGDIIKSSYSAVYCLSGKAVKILPYGGIQVRSKVLDLDFGSSEFLRSCFSLSKRDINYSKNCIVLWSHKWGGGYYDFLFYIYAKLLRIREVIGEEEYQRSVVLCPIFGKKFEKEFWKIAGLEENQVLDVRSNIVAAEKYYFANNENWFFPNTRDIKNLIKLPLSVSIKKFPEYKRIYISRKIRRKLRNEEEIIQVLKEFDFKIIEDKTRTVKEQMEIYSSADVIIGPHGASFANILWCRPNTILIEMFSNRYYPPFFKYLANVLKLKYYAIFEKEVRTNDEAYSYKNFSISPKVLRSSLSRIFSRHKVECPSVLNNKS</sequence>
<evidence type="ECO:0000256" key="3">
    <source>
        <dbReference type="ARBA" id="ARBA00023180"/>
    </source>
</evidence>
<keyword evidence="1" id="KW-0328">Glycosyltransferase</keyword>
<keyword evidence="3" id="KW-0325">Glycoprotein</keyword>
<name>A0A1T5CSF9_9FLAO</name>
<feature type="domain" description="Glycosyltransferase 61 catalytic" evidence="4">
    <location>
        <begin position="177"/>
        <end position="312"/>
    </location>
</feature>
<evidence type="ECO:0000256" key="2">
    <source>
        <dbReference type="ARBA" id="ARBA00022679"/>
    </source>
</evidence>
<gene>
    <name evidence="5" type="ORF">SAMN05660776_2163</name>
</gene>
<accession>A0A1T5CSF9</accession>
<dbReference type="STRING" id="241145.SAMN05660776_2163"/>
<dbReference type="GO" id="GO:0016757">
    <property type="term" value="F:glycosyltransferase activity"/>
    <property type="evidence" value="ECO:0007669"/>
    <property type="project" value="UniProtKB-KW"/>
</dbReference>
<dbReference type="AlphaFoldDB" id="A0A1T5CSF9"/>
<protein>
    <recommendedName>
        <fullName evidence="4">Glycosyltransferase 61 catalytic domain-containing protein</fullName>
    </recommendedName>
</protein>
<organism evidence="5 6">
    <name type="scientific">Salegentibacter holothuriorum</name>
    <dbReference type="NCBI Taxonomy" id="241145"/>
    <lineage>
        <taxon>Bacteria</taxon>
        <taxon>Pseudomonadati</taxon>
        <taxon>Bacteroidota</taxon>
        <taxon>Flavobacteriia</taxon>
        <taxon>Flavobacteriales</taxon>
        <taxon>Flavobacteriaceae</taxon>
        <taxon>Salegentibacter</taxon>
    </lineage>
</organism>
<dbReference type="PANTHER" id="PTHR20961">
    <property type="entry name" value="GLYCOSYLTRANSFERASE"/>
    <property type="match status" value="1"/>
</dbReference>
<dbReference type="RefSeq" id="WP_079721015.1">
    <property type="nucleotide sequence ID" value="NZ_FUYY01000003.1"/>
</dbReference>
<dbReference type="Pfam" id="PF04577">
    <property type="entry name" value="Glyco_transf_61"/>
    <property type="match status" value="1"/>
</dbReference>
<evidence type="ECO:0000313" key="6">
    <source>
        <dbReference type="Proteomes" id="UP000190230"/>
    </source>
</evidence>
<reference evidence="6" key="1">
    <citation type="submission" date="2017-02" db="EMBL/GenBank/DDBJ databases">
        <authorList>
            <person name="Varghese N."/>
            <person name="Submissions S."/>
        </authorList>
    </citation>
    <scope>NUCLEOTIDE SEQUENCE [LARGE SCALE GENOMIC DNA]</scope>
    <source>
        <strain evidence="6">DSM 23405</strain>
    </source>
</reference>
<dbReference type="InterPro" id="IPR049625">
    <property type="entry name" value="Glyco_transf_61_cat"/>
</dbReference>
<dbReference type="OrthoDB" id="1156086at2"/>
<evidence type="ECO:0000313" key="5">
    <source>
        <dbReference type="EMBL" id="SKB62110.1"/>
    </source>
</evidence>
<proteinExistence type="predicted"/>
<dbReference type="InterPro" id="IPR007657">
    <property type="entry name" value="Glycosyltransferase_61"/>
</dbReference>
<evidence type="ECO:0000259" key="4">
    <source>
        <dbReference type="Pfam" id="PF04577"/>
    </source>
</evidence>
<keyword evidence="2" id="KW-0808">Transferase</keyword>
<dbReference type="Proteomes" id="UP000190230">
    <property type="component" value="Unassembled WGS sequence"/>
</dbReference>
<keyword evidence="6" id="KW-1185">Reference proteome</keyword>
<dbReference type="EMBL" id="FUYY01000003">
    <property type="protein sequence ID" value="SKB62110.1"/>
    <property type="molecule type" value="Genomic_DNA"/>
</dbReference>
<evidence type="ECO:0000256" key="1">
    <source>
        <dbReference type="ARBA" id="ARBA00022676"/>
    </source>
</evidence>